<dbReference type="InterPro" id="IPR001633">
    <property type="entry name" value="EAL_dom"/>
</dbReference>
<dbReference type="SUPFAM" id="SSF141868">
    <property type="entry name" value="EAL domain-like"/>
    <property type="match status" value="1"/>
</dbReference>
<feature type="non-terminal residue" evidence="2">
    <location>
        <position position="1"/>
    </location>
</feature>
<name>X0U954_9ZZZZ</name>
<accession>X0U954</accession>
<feature type="domain" description="EAL" evidence="1">
    <location>
        <begin position="1"/>
        <end position="43"/>
    </location>
</feature>
<comment type="caution">
    <text evidence="2">The sequence shown here is derived from an EMBL/GenBank/DDBJ whole genome shotgun (WGS) entry which is preliminary data.</text>
</comment>
<dbReference type="AlphaFoldDB" id="X0U954"/>
<gene>
    <name evidence="2" type="ORF">S01H1_36136</name>
</gene>
<dbReference type="EMBL" id="BARS01022616">
    <property type="protein sequence ID" value="GAG02070.1"/>
    <property type="molecule type" value="Genomic_DNA"/>
</dbReference>
<dbReference type="Gene3D" id="3.20.20.450">
    <property type="entry name" value="EAL domain"/>
    <property type="match status" value="1"/>
</dbReference>
<dbReference type="PROSITE" id="PS50883">
    <property type="entry name" value="EAL"/>
    <property type="match status" value="1"/>
</dbReference>
<evidence type="ECO:0000259" key="1">
    <source>
        <dbReference type="PROSITE" id="PS50883"/>
    </source>
</evidence>
<protein>
    <recommendedName>
        <fullName evidence="1">EAL domain-containing protein</fullName>
    </recommendedName>
</protein>
<proteinExistence type="predicted"/>
<sequence>KRTIAEFVETDATFSTLREIGIDYAQGNIVSIPRPIKTLIDVS</sequence>
<organism evidence="2">
    <name type="scientific">marine sediment metagenome</name>
    <dbReference type="NCBI Taxonomy" id="412755"/>
    <lineage>
        <taxon>unclassified sequences</taxon>
        <taxon>metagenomes</taxon>
        <taxon>ecological metagenomes</taxon>
    </lineage>
</organism>
<dbReference type="InterPro" id="IPR035919">
    <property type="entry name" value="EAL_sf"/>
</dbReference>
<reference evidence="2" key="1">
    <citation type="journal article" date="2014" name="Front. Microbiol.">
        <title>High frequency of phylogenetically diverse reductive dehalogenase-homologous genes in deep subseafloor sedimentary metagenomes.</title>
        <authorList>
            <person name="Kawai M."/>
            <person name="Futagami T."/>
            <person name="Toyoda A."/>
            <person name="Takaki Y."/>
            <person name="Nishi S."/>
            <person name="Hori S."/>
            <person name="Arai W."/>
            <person name="Tsubouchi T."/>
            <person name="Morono Y."/>
            <person name="Uchiyama I."/>
            <person name="Ito T."/>
            <person name="Fujiyama A."/>
            <person name="Inagaki F."/>
            <person name="Takami H."/>
        </authorList>
    </citation>
    <scope>NUCLEOTIDE SEQUENCE</scope>
    <source>
        <strain evidence="2">Expedition CK06-06</strain>
    </source>
</reference>
<evidence type="ECO:0000313" key="2">
    <source>
        <dbReference type="EMBL" id="GAG02070.1"/>
    </source>
</evidence>